<reference evidence="3 4" key="1">
    <citation type="submission" date="2021-03" db="EMBL/GenBank/DDBJ databases">
        <title>Genomic Encyclopedia of Type Strains, Phase IV (KMG-IV): sequencing the most valuable type-strain genomes for metagenomic binning, comparative biology and taxonomic classification.</title>
        <authorList>
            <person name="Goeker M."/>
        </authorList>
    </citation>
    <scope>NUCLEOTIDE SEQUENCE [LARGE SCALE GENOMIC DNA]</scope>
    <source>
        <strain evidence="3 4">DSM 24738</strain>
    </source>
</reference>
<evidence type="ECO:0000313" key="4">
    <source>
        <dbReference type="Proteomes" id="UP001519343"/>
    </source>
</evidence>
<dbReference type="CDD" id="cd16936">
    <property type="entry name" value="HATPase_RsbW-like"/>
    <property type="match status" value="1"/>
</dbReference>
<dbReference type="Gene3D" id="3.30.565.10">
    <property type="entry name" value="Histidine kinase-like ATPase, C-terminal domain"/>
    <property type="match status" value="1"/>
</dbReference>
<dbReference type="InterPro" id="IPR050267">
    <property type="entry name" value="Anti-sigma-factor_SerPK"/>
</dbReference>
<dbReference type="Pfam" id="PF13581">
    <property type="entry name" value="HATPase_c_2"/>
    <property type="match status" value="1"/>
</dbReference>
<sequence length="143" mass="16329">MKRESIQLAPNLEEWGHLKRLVTTFCEENEIADQLNISLQLVCEEWFTNIVVHGYQGKGEASSTPPLIEVFLWINGAGEVTIQFIDTAPAFNPLERQDPDVTLPAEDRSIGGLGIFLIRTTMDSCEYSRIDERNRFTMRKKVK</sequence>
<dbReference type="PANTHER" id="PTHR35526">
    <property type="entry name" value="ANTI-SIGMA-F FACTOR RSBW-RELATED"/>
    <property type="match status" value="1"/>
</dbReference>
<organism evidence="3 4">
    <name type="scientific">Ammoniphilus resinae</name>
    <dbReference type="NCBI Taxonomy" id="861532"/>
    <lineage>
        <taxon>Bacteria</taxon>
        <taxon>Bacillati</taxon>
        <taxon>Bacillota</taxon>
        <taxon>Bacilli</taxon>
        <taxon>Bacillales</taxon>
        <taxon>Paenibacillaceae</taxon>
        <taxon>Aneurinibacillus group</taxon>
        <taxon>Ammoniphilus</taxon>
    </lineage>
</organism>
<dbReference type="InterPro" id="IPR036890">
    <property type="entry name" value="HATPase_C_sf"/>
</dbReference>
<keyword evidence="1" id="KW-0418">Kinase</keyword>
<dbReference type="InterPro" id="IPR003594">
    <property type="entry name" value="HATPase_dom"/>
</dbReference>
<keyword evidence="1" id="KW-0723">Serine/threonine-protein kinase</keyword>
<comment type="caution">
    <text evidence="3">The sequence shown here is derived from an EMBL/GenBank/DDBJ whole genome shotgun (WGS) entry which is preliminary data.</text>
</comment>
<gene>
    <name evidence="3" type="ORF">J2Z37_002277</name>
</gene>
<accession>A0ABS4GPT7</accession>
<dbReference type="RefSeq" id="WP_209810321.1">
    <property type="nucleotide sequence ID" value="NZ_JAGGKT010000005.1"/>
</dbReference>
<name>A0ABS4GPT7_9BACL</name>
<feature type="domain" description="Histidine kinase/HSP90-like ATPase" evidence="2">
    <location>
        <begin position="12"/>
        <end position="140"/>
    </location>
</feature>
<evidence type="ECO:0000256" key="1">
    <source>
        <dbReference type="ARBA" id="ARBA00022527"/>
    </source>
</evidence>
<proteinExistence type="predicted"/>
<evidence type="ECO:0000259" key="2">
    <source>
        <dbReference type="Pfam" id="PF13581"/>
    </source>
</evidence>
<dbReference type="EMBL" id="JAGGKT010000005">
    <property type="protein sequence ID" value="MBP1932276.1"/>
    <property type="molecule type" value="Genomic_DNA"/>
</dbReference>
<evidence type="ECO:0000313" key="3">
    <source>
        <dbReference type="EMBL" id="MBP1932276.1"/>
    </source>
</evidence>
<dbReference type="Proteomes" id="UP001519343">
    <property type="component" value="Unassembled WGS sequence"/>
</dbReference>
<protein>
    <submittedName>
        <fullName evidence="3">Anti-sigma regulatory factor (Ser/Thr protein kinase)</fullName>
    </submittedName>
</protein>
<keyword evidence="1" id="KW-0808">Transferase</keyword>
<keyword evidence="4" id="KW-1185">Reference proteome</keyword>